<dbReference type="RefSeq" id="WP_189029965.1">
    <property type="nucleotide sequence ID" value="NZ_BMKR01000030.1"/>
</dbReference>
<protein>
    <recommendedName>
        <fullName evidence="3">DUF3619 family protein</fullName>
    </recommendedName>
</protein>
<sequence>MKTEREQIKQRMDEELEPIRFSAQEQVIRQTHPRAFGARLSALWNREIEISPGPLGALSVVILVTVLVIRPLQTGQPNHPGPQPPAHRVLIEAGGNTYWKDIYEQAVKRHED</sequence>
<dbReference type="AlphaFoldDB" id="A0A917CW32"/>
<reference evidence="1" key="2">
    <citation type="submission" date="2020-09" db="EMBL/GenBank/DDBJ databases">
        <authorList>
            <person name="Sun Q."/>
            <person name="Zhou Y."/>
        </authorList>
    </citation>
    <scope>NUCLEOTIDE SEQUENCE</scope>
    <source>
        <strain evidence="1">CGMCC 1.16134</strain>
    </source>
</reference>
<reference evidence="1" key="1">
    <citation type="journal article" date="2014" name="Int. J. Syst. Evol. Microbiol.">
        <title>Complete genome sequence of Corynebacterium casei LMG S-19264T (=DSM 44701T), isolated from a smear-ripened cheese.</title>
        <authorList>
            <consortium name="US DOE Joint Genome Institute (JGI-PGF)"/>
            <person name="Walter F."/>
            <person name="Albersmeier A."/>
            <person name="Kalinowski J."/>
            <person name="Ruckert C."/>
        </authorList>
    </citation>
    <scope>NUCLEOTIDE SEQUENCE</scope>
    <source>
        <strain evidence="1">CGMCC 1.16134</strain>
    </source>
</reference>
<name>A0A917CW32_9BACL</name>
<gene>
    <name evidence="1" type="ORF">GCM10010912_51450</name>
</gene>
<evidence type="ECO:0008006" key="3">
    <source>
        <dbReference type="Google" id="ProtNLM"/>
    </source>
</evidence>
<evidence type="ECO:0000313" key="1">
    <source>
        <dbReference type="EMBL" id="GGG00281.1"/>
    </source>
</evidence>
<dbReference type="Proteomes" id="UP000637643">
    <property type="component" value="Unassembled WGS sequence"/>
</dbReference>
<organism evidence="1 2">
    <name type="scientific">Paenibacillus albidus</name>
    <dbReference type="NCBI Taxonomy" id="2041023"/>
    <lineage>
        <taxon>Bacteria</taxon>
        <taxon>Bacillati</taxon>
        <taxon>Bacillota</taxon>
        <taxon>Bacilli</taxon>
        <taxon>Bacillales</taxon>
        <taxon>Paenibacillaceae</taxon>
        <taxon>Paenibacillus</taxon>
    </lineage>
</organism>
<accession>A0A917CW32</accession>
<evidence type="ECO:0000313" key="2">
    <source>
        <dbReference type="Proteomes" id="UP000637643"/>
    </source>
</evidence>
<proteinExistence type="predicted"/>
<dbReference type="EMBL" id="BMKR01000030">
    <property type="protein sequence ID" value="GGG00281.1"/>
    <property type="molecule type" value="Genomic_DNA"/>
</dbReference>
<keyword evidence="2" id="KW-1185">Reference proteome</keyword>
<comment type="caution">
    <text evidence="1">The sequence shown here is derived from an EMBL/GenBank/DDBJ whole genome shotgun (WGS) entry which is preliminary data.</text>
</comment>